<dbReference type="EMBL" id="UINC01003456">
    <property type="protein sequence ID" value="SVA06479.1"/>
    <property type="molecule type" value="Genomic_DNA"/>
</dbReference>
<proteinExistence type="predicted"/>
<dbReference type="Pfam" id="PF05787">
    <property type="entry name" value="PhoX"/>
    <property type="match status" value="2"/>
</dbReference>
<protein>
    <recommendedName>
        <fullName evidence="2">Phosphatase</fullName>
    </recommendedName>
</protein>
<dbReference type="AlphaFoldDB" id="A0A381SSM5"/>
<organism evidence="1">
    <name type="scientific">marine metagenome</name>
    <dbReference type="NCBI Taxonomy" id="408172"/>
    <lineage>
        <taxon>unclassified sequences</taxon>
        <taxon>metagenomes</taxon>
        <taxon>ecological metagenomes</taxon>
    </lineage>
</organism>
<evidence type="ECO:0008006" key="2">
    <source>
        <dbReference type="Google" id="ProtNLM"/>
    </source>
</evidence>
<dbReference type="PANTHER" id="PTHR35399:SF4">
    <property type="entry name" value="MEMBRANE PROTEIN"/>
    <property type="match status" value="1"/>
</dbReference>
<sequence length="450" mass="49994">MKRRNFLKGVLLATAGVRSGNTQINNQSLFGPLIADPETILDLPKEFTYQIIARVGDEMDDGLLVPGRADGMHAFKGSEGKIFIICNHENHPASFSHGPFGKENERLGLIDQNLVYDLGKGKTPSTGGTTSIVYNPMTKKTERQYLSLAGTEINCAGGPTPWGSWLSCEETFKNPGTAFEGNLVVEREKRHGYIFEVPITSKKSVKPVPLKAMGRFEHEAASVDPVSGFIYLTEDKHRSLFYRFTPNVPKKLSRGGQLQALSIVEKPSFDTRNWFSRQMEEGKWMSTNWINLNDVDSNSNDLRLRGYDQGAAIFARGEGICYADDSFFFTATIGGTERMGQIFEYRPNRTNNKNEAGHIRLITESTTNSLLRHADNLVMSPWGDLIICEDTFEHCGLVGIKPNGEQYTLADNPYTDSELAGICFSPDGLIMFVNIQERGLTLAISGPWPS</sequence>
<dbReference type="InterPro" id="IPR008557">
    <property type="entry name" value="PhoX"/>
</dbReference>
<accession>A0A381SSM5</accession>
<dbReference type="SUPFAM" id="SSF63829">
    <property type="entry name" value="Calcium-dependent phosphotriesterase"/>
    <property type="match status" value="1"/>
</dbReference>
<gene>
    <name evidence="1" type="ORF">METZ01_LOCUS59333</name>
</gene>
<reference evidence="1" key="1">
    <citation type="submission" date="2018-05" db="EMBL/GenBank/DDBJ databases">
        <authorList>
            <person name="Lanie J.A."/>
            <person name="Ng W.-L."/>
            <person name="Kazmierczak K.M."/>
            <person name="Andrzejewski T.M."/>
            <person name="Davidsen T.M."/>
            <person name="Wayne K.J."/>
            <person name="Tettelin H."/>
            <person name="Glass J.I."/>
            <person name="Rusch D."/>
            <person name="Podicherti R."/>
            <person name="Tsui H.-C.T."/>
            <person name="Winkler M.E."/>
        </authorList>
    </citation>
    <scope>NUCLEOTIDE SEQUENCE</scope>
</reference>
<dbReference type="PANTHER" id="PTHR35399">
    <property type="entry name" value="SLR8030 PROTEIN"/>
    <property type="match status" value="1"/>
</dbReference>
<evidence type="ECO:0000313" key="1">
    <source>
        <dbReference type="EMBL" id="SVA06479.1"/>
    </source>
</evidence>
<name>A0A381SSM5_9ZZZZ</name>